<name>A0A8B8C3I3_CRAVI</name>
<dbReference type="AlphaFoldDB" id="A0A8B8C3I3"/>
<proteinExistence type="predicted"/>
<keyword evidence="2" id="KW-1185">Reference proteome</keyword>
<feature type="region of interest" description="Disordered" evidence="1">
    <location>
        <begin position="1"/>
        <end position="30"/>
    </location>
</feature>
<organism evidence="2 3">
    <name type="scientific">Crassostrea virginica</name>
    <name type="common">Eastern oyster</name>
    <dbReference type="NCBI Taxonomy" id="6565"/>
    <lineage>
        <taxon>Eukaryota</taxon>
        <taxon>Metazoa</taxon>
        <taxon>Spiralia</taxon>
        <taxon>Lophotrochozoa</taxon>
        <taxon>Mollusca</taxon>
        <taxon>Bivalvia</taxon>
        <taxon>Autobranchia</taxon>
        <taxon>Pteriomorphia</taxon>
        <taxon>Ostreida</taxon>
        <taxon>Ostreoidea</taxon>
        <taxon>Ostreidae</taxon>
        <taxon>Crassostrea</taxon>
    </lineage>
</organism>
<protein>
    <submittedName>
        <fullName evidence="3">Uncharacterized protein LOC111115630</fullName>
    </submittedName>
</protein>
<sequence length="192" mass="22620">MSYADDFEEYDSITATPGGTPSTGSQHIGSQYWDSNFPSLLSNLGVDAKLPKIKRIPPKRKSTGSSQKSFDTDKRNSNFSNKEELGKRNEGRWLKIDNIVREKMEEFDEFFLQLVANNETKREENDRNAHLLYNKLWLAEEKKRQAVLKDSTYDRIWRHHALMRQRGEEEWRRKMAKKNQHHPYDDVAELDT</sequence>
<feature type="region of interest" description="Disordered" evidence="1">
    <location>
        <begin position="171"/>
        <end position="192"/>
    </location>
</feature>
<evidence type="ECO:0000256" key="1">
    <source>
        <dbReference type="SAM" id="MobiDB-lite"/>
    </source>
</evidence>
<feature type="compositionally biased region" description="Basic and acidic residues" evidence="1">
    <location>
        <begin position="70"/>
        <end position="84"/>
    </location>
</feature>
<evidence type="ECO:0000313" key="3">
    <source>
        <dbReference type="RefSeq" id="XP_022310155.1"/>
    </source>
</evidence>
<dbReference type="OrthoDB" id="6150618at2759"/>
<feature type="compositionally biased region" description="Low complexity" evidence="1">
    <location>
        <begin position="16"/>
        <end position="25"/>
    </location>
</feature>
<evidence type="ECO:0000313" key="2">
    <source>
        <dbReference type="Proteomes" id="UP000694844"/>
    </source>
</evidence>
<dbReference type="RefSeq" id="XP_022310155.1">
    <property type="nucleotide sequence ID" value="XM_022454447.1"/>
</dbReference>
<gene>
    <name evidence="3" type="primary">LOC111115630</name>
</gene>
<feature type="region of interest" description="Disordered" evidence="1">
    <location>
        <begin position="52"/>
        <end position="84"/>
    </location>
</feature>
<feature type="compositionally biased region" description="Acidic residues" evidence="1">
    <location>
        <begin position="1"/>
        <end position="11"/>
    </location>
</feature>
<dbReference type="GeneID" id="111115630"/>
<dbReference type="KEGG" id="cvn:111115630"/>
<reference evidence="3" key="1">
    <citation type="submission" date="2025-08" db="UniProtKB">
        <authorList>
            <consortium name="RefSeq"/>
        </authorList>
    </citation>
    <scope>IDENTIFICATION</scope>
    <source>
        <tissue evidence="3">Whole sample</tissue>
    </source>
</reference>
<accession>A0A8B8C3I3</accession>
<feature type="compositionally biased region" description="Basic residues" evidence="1">
    <location>
        <begin position="52"/>
        <end position="62"/>
    </location>
</feature>
<dbReference type="Proteomes" id="UP000694844">
    <property type="component" value="Chromosome 9"/>
</dbReference>